<reference evidence="1 2" key="1">
    <citation type="submission" date="2014-06" db="EMBL/GenBank/DDBJ databases">
        <authorList>
            <person name="Ju J."/>
            <person name="Zhang J."/>
        </authorList>
    </citation>
    <scope>NUCLEOTIDE SEQUENCE [LARGE SCALE GENOMIC DNA]</scope>
    <source>
        <strain evidence="1">DmL_050</strain>
    </source>
</reference>
<organism evidence="1 2">
    <name type="scientific">Acetobacter senegalensis</name>
    <dbReference type="NCBI Taxonomy" id="446692"/>
    <lineage>
        <taxon>Bacteria</taxon>
        <taxon>Pseudomonadati</taxon>
        <taxon>Pseudomonadota</taxon>
        <taxon>Alphaproteobacteria</taxon>
        <taxon>Acetobacterales</taxon>
        <taxon>Acetobacteraceae</taxon>
        <taxon>Acetobacter</taxon>
    </lineage>
</organism>
<protein>
    <submittedName>
        <fullName evidence="1">Uncharacterized protein</fullName>
    </submittedName>
</protein>
<accession>A0A252EKK3</accession>
<evidence type="ECO:0000313" key="2">
    <source>
        <dbReference type="Proteomes" id="UP000195072"/>
    </source>
</evidence>
<comment type="caution">
    <text evidence="1">The sequence shown here is derived from an EMBL/GenBank/DDBJ whole genome shotgun (WGS) entry which is preliminary data.</text>
</comment>
<gene>
    <name evidence="1" type="ORF">HK16_06415</name>
</gene>
<name>A0A252EKK3_9PROT</name>
<sequence>MVLSLPPFLVFVAEISKGRFLLFFKLSWVAFSIRQTRWAFILIFLSESLHAAIFSRRNGYLFTGGRSFSFKRKATKRQAKTK</sequence>
<dbReference type="AlphaFoldDB" id="A0A252EKK3"/>
<dbReference type="Proteomes" id="UP000195072">
    <property type="component" value="Unassembled WGS sequence"/>
</dbReference>
<dbReference type="EMBL" id="JOOZ01000023">
    <property type="protein sequence ID" value="OUL66970.1"/>
    <property type="molecule type" value="Genomic_DNA"/>
</dbReference>
<proteinExistence type="predicted"/>
<evidence type="ECO:0000313" key="1">
    <source>
        <dbReference type="EMBL" id="OUL66970.1"/>
    </source>
</evidence>